<evidence type="ECO:0000256" key="3">
    <source>
        <dbReference type="SAM" id="SignalP"/>
    </source>
</evidence>
<accession>A0A1M5CWX3</accession>
<dbReference type="PROSITE" id="PS00080">
    <property type="entry name" value="MULTICOPPER_OXIDASE2"/>
    <property type="match status" value="1"/>
</dbReference>
<feature type="chain" id="PRO_5012522196" description="Multicopper oxidase" evidence="3">
    <location>
        <begin position="25"/>
        <end position="1905"/>
    </location>
</feature>
<protein>
    <recommendedName>
        <fullName evidence="6">Multicopper oxidase</fullName>
    </recommendedName>
</protein>
<gene>
    <name evidence="4" type="ORF">SAMN05444339_108134</name>
</gene>
<dbReference type="SUPFAM" id="SSF49503">
    <property type="entry name" value="Cupredoxins"/>
    <property type="match status" value="2"/>
</dbReference>
<sequence length="1905" mass="205401">MSDAVAFRFVFAFLLTLTMTGVPAQHAEAAIDGSDEQPESSISPAAESSVCMAQNTVLARVVALEQMYVYNRFGAFNPGGMLYALRRDVVVSDGEGAAENGLIDGAAIPMLPDAATDVDLAGNVRLREDKRPRPIVLRVNEGDCLRVEFTNLLSPDRDGEEHVVDPQTFEDISIDSDEPATRSASIHVNGLELSGSIASDGTNVGFNPSALAAPGETKTYTWIARKEGGYLLYSMAAAAGGEGDGGQLGLGLFGSVNVEPAGSHWYRSQVTGPQLNAATTGTSELGTPVIGNYDVADEDGVPILAMTMPLAGDHHAARELVHSDINAIIDVRANGEHCDLILGPGNACGEPFREFTVIFHDEITAVQAFRELEDEENPIHALRDGMGINYGAAGLGAMVLANRAGIGPAKDCVECKLEEFFLTSWAMGDPALVIDRDEDGTALRALYPDDPSNVHHSYLGDPVRFRNLHAGPKETHVFHLHAHQWTQDWHDPDSVYLDSQTISPGASFTYEVHYGGSGNRNLTPGDSIFHCHLYPHFAQGMWELWRTHDVFEAGTADRMLPDGEIAGGTPNPAVVPMPETPLPPMPSAGFRGYPFYVAGIPGHRPPQAPLDIDPDAYAEDSADTLMRHVVLAGERETGTAPFGTDTSGNPTDLEAKYFDTTIPEDDPMGQANRIAARVRDQNANPALFGLAAKLTKAWIRKLPLDGTPEEQTAMEFHAGLGPDSVTVERSKYGVPERAYPTCLSDGTCNSAEASVLFRVNGSAPKPGAPFADPCAKRFYLGKAGDDPDDPALWRELAAERRYRAAYLQFDMPVNKHGWHDPQARIIALEEDAGAILDHSRAPEPFFFRANSGECVVFEATNLMPSNLNLDDFQVFTPTDTVGQHIHLVKFDVTASDGSGNGWNYEDGTFSPDEIRERIIASNAFRGAAELRPLTHRLFQPGGPLAGDPRGQCPASLPADPHAAELALAAHPWCGAQSTIQRWWADPLLNQNGVDRSVRTVFTHDHFGPSSAQQHGFYAALVIEPDGSSWQSLAGKTFGGEEAGAQVVKRDDGGPTSFAANIVVPENDGKPASSTREYNMAIADFALLYTAPPENKPISPPGQLDHDLPEMVFDSTLPRPEGISVSDPGGQVINYRNEPVPGRVGDANEHRKWSLKTFDPTQVSACKAALETARQVGGTTLPDVRISDCRDGPWGPAEADACEARVVAALCDQSDLANVFSSPAHAGQDQQIRDAIAADGLIYDTRRIFMENYLTRDCVDTDDHLCSEPAGLRRDGDPGTPILAAREGDDVDIRLVQGAQEENHIFFMNGAKWLAVPGSANSGYRAAQHIGISEHFEFNINIQDPSPHLTKDHLYGTTATDNFWDGQWGLMRVVAQDQLLSRPGGGTAPLAKLPTNDGTDQLINAFQDNCAPNLPRRIFHVEAWRMNELAGAGLSYHRARDITDRNARIFVLAGVETQGPTPEGGTPPALVTEIARDASDLSQIRSGAKAPEPLILRARAGECIEVELTNMLGLQPEDVTDPANWSWNMMPPIADGLNFNQVRMSDAVGLHAQLVAGNAVLNDGSAVGLNSTTLAYPCDAGATQEFCGSADSLPDDTYLWDNRATYRWYAGDWTKGAADAEPTFTPVEFGAAGLQNFADVIKGGSHGLIGALVVEPVDATWRTDCDVLQGRDGVTPENRRQCLNAAATVTVPGQAPFREFVVIYQNDASLRYRGEALANLRNGDDAEDSGQKAFNYRFEPFWTRLDANPAADPETMMDYDYGNLLSSKPEDGFGDPATPLFTVAAGTPVRFRIVEPAGHPRNGAFTLSGHDWVNYPWAEASTVQVADPGPQNRVGVVNAIGPGRHENVLLERAGGVEGIAGDYLYRTPLGFAFGGGQWGIMRVFDPDTCAGGVIRDDRTGLTQVCE</sequence>
<dbReference type="GO" id="GO:0005507">
    <property type="term" value="F:copper ion binding"/>
    <property type="evidence" value="ECO:0007669"/>
    <property type="project" value="InterPro"/>
</dbReference>
<reference evidence="5" key="1">
    <citation type="submission" date="2016-11" db="EMBL/GenBank/DDBJ databases">
        <authorList>
            <person name="Varghese N."/>
            <person name="Submissions S."/>
        </authorList>
    </citation>
    <scope>NUCLEOTIDE SEQUENCE [LARGE SCALE GENOMIC DNA]</scope>
    <source>
        <strain evidence="5">DSM 29326</strain>
    </source>
</reference>
<feature type="signal peptide" evidence="3">
    <location>
        <begin position="1"/>
        <end position="24"/>
    </location>
</feature>
<dbReference type="STRING" id="366533.SAMN05444339_108134"/>
<evidence type="ECO:0000256" key="2">
    <source>
        <dbReference type="SAM" id="MobiDB-lite"/>
    </source>
</evidence>
<organism evidence="4 5">
    <name type="scientific">Loktanella atrilutea</name>
    <dbReference type="NCBI Taxonomy" id="366533"/>
    <lineage>
        <taxon>Bacteria</taxon>
        <taxon>Pseudomonadati</taxon>
        <taxon>Pseudomonadota</taxon>
        <taxon>Alphaproteobacteria</taxon>
        <taxon>Rhodobacterales</taxon>
        <taxon>Roseobacteraceae</taxon>
        <taxon>Loktanella</taxon>
    </lineage>
</organism>
<evidence type="ECO:0000256" key="1">
    <source>
        <dbReference type="ARBA" id="ARBA00022723"/>
    </source>
</evidence>
<keyword evidence="1" id="KW-0479">Metal-binding</keyword>
<evidence type="ECO:0000313" key="5">
    <source>
        <dbReference type="Proteomes" id="UP000183987"/>
    </source>
</evidence>
<evidence type="ECO:0000313" key="4">
    <source>
        <dbReference type="EMBL" id="SHF59209.1"/>
    </source>
</evidence>
<keyword evidence="5" id="KW-1185">Reference proteome</keyword>
<name>A0A1M5CWX3_LOKAT</name>
<dbReference type="InterPro" id="IPR008972">
    <property type="entry name" value="Cupredoxin"/>
</dbReference>
<dbReference type="InterPro" id="IPR002355">
    <property type="entry name" value="Cu_oxidase_Cu_BS"/>
</dbReference>
<feature type="region of interest" description="Disordered" evidence="2">
    <location>
        <begin position="1120"/>
        <end position="1146"/>
    </location>
</feature>
<evidence type="ECO:0008006" key="6">
    <source>
        <dbReference type="Google" id="ProtNLM"/>
    </source>
</evidence>
<dbReference type="EMBL" id="FQUE01000008">
    <property type="protein sequence ID" value="SHF59209.1"/>
    <property type="molecule type" value="Genomic_DNA"/>
</dbReference>
<keyword evidence="3" id="KW-0732">Signal</keyword>
<proteinExistence type="predicted"/>
<dbReference type="Gene3D" id="2.60.40.420">
    <property type="entry name" value="Cupredoxins - blue copper proteins"/>
    <property type="match status" value="3"/>
</dbReference>
<dbReference type="Proteomes" id="UP000183987">
    <property type="component" value="Unassembled WGS sequence"/>
</dbReference>